<dbReference type="PANTHER" id="PTHR11895">
    <property type="entry name" value="TRANSAMIDASE"/>
    <property type="match status" value="1"/>
</dbReference>
<accession>A0A919RQ06</accession>
<reference evidence="2" key="1">
    <citation type="submission" date="2021-01" db="EMBL/GenBank/DDBJ databases">
        <title>Whole genome shotgun sequence of Sinosporangium siamense NBRC 109515.</title>
        <authorList>
            <person name="Komaki H."/>
            <person name="Tamura T."/>
        </authorList>
    </citation>
    <scope>NUCLEOTIDE SEQUENCE</scope>
    <source>
        <strain evidence="2">NBRC 109515</strain>
    </source>
</reference>
<dbReference type="RefSeq" id="WP_204031533.1">
    <property type="nucleotide sequence ID" value="NZ_BOOW01000045.1"/>
</dbReference>
<dbReference type="SUPFAM" id="SSF75304">
    <property type="entry name" value="Amidase signature (AS) enzymes"/>
    <property type="match status" value="1"/>
</dbReference>
<evidence type="ECO:0000313" key="3">
    <source>
        <dbReference type="Proteomes" id="UP000606172"/>
    </source>
</evidence>
<feature type="domain" description="Amidase" evidence="1">
    <location>
        <begin position="28"/>
        <end position="432"/>
    </location>
</feature>
<sequence>MPEDKAVTQPSVRELRRGIRAGETSALESVERSLAAIDALDAGLHSFIWVDRDAARAEARRVDAELAAGRDLPLAGVTVGVKDNIDVGGRVTQAGSRVLAGRVPTEDATVVARLRAAGAVVVGSTNMHEFALGGTSENPHFGTVNNPLGAGLSPGGSSGGSAAAVAAGLTMVALGTDTCGSIRMPASLTGTVGMRPTAWTVPLHGVVPLALSMDTAGPMTRTIGDNVEILQVLSGRTLRRPRAARVRLLTHRLDDVANAVRETMAEVVDNLRGRVRLDRDADTGWVPESVDVAVTTFLREAADLHEVWLRERPDEYGADVRGSLEQGTLISRDDYLNAAARRFELAHRARRGLGPDGILVLPVFPFTRVTQYTDTVETAPGSFEDRDAAMLRYISAAAVTGLPALSVPGGHDPDGLPIGVQLIGAPGTEAELYGLARLIVAGNALDDAHDGEDVS</sequence>
<dbReference type="PANTHER" id="PTHR11895:SF176">
    <property type="entry name" value="AMIDASE AMID-RELATED"/>
    <property type="match status" value="1"/>
</dbReference>
<organism evidence="2 3">
    <name type="scientific">Sinosporangium siamense</name>
    <dbReference type="NCBI Taxonomy" id="1367973"/>
    <lineage>
        <taxon>Bacteria</taxon>
        <taxon>Bacillati</taxon>
        <taxon>Actinomycetota</taxon>
        <taxon>Actinomycetes</taxon>
        <taxon>Streptosporangiales</taxon>
        <taxon>Streptosporangiaceae</taxon>
        <taxon>Sinosporangium</taxon>
    </lineage>
</organism>
<dbReference type="Pfam" id="PF01425">
    <property type="entry name" value="Amidase"/>
    <property type="match status" value="1"/>
</dbReference>
<keyword evidence="3" id="KW-1185">Reference proteome</keyword>
<dbReference type="EMBL" id="BOOW01000045">
    <property type="protein sequence ID" value="GII96539.1"/>
    <property type="molecule type" value="Genomic_DNA"/>
</dbReference>
<dbReference type="Gene3D" id="3.90.1300.10">
    <property type="entry name" value="Amidase signature (AS) domain"/>
    <property type="match status" value="1"/>
</dbReference>
<gene>
    <name evidence="2" type="ORF">Ssi02_67700</name>
</gene>
<protein>
    <submittedName>
        <fullName evidence="2">Amidase</fullName>
    </submittedName>
</protein>
<dbReference type="InterPro" id="IPR023631">
    <property type="entry name" value="Amidase_dom"/>
</dbReference>
<comment type="caution">
    <text evidence="2">The sequence shown here is derived from an EMBL/GenBank/DDBJ whole genome shotgun (WGS) entry which is preliminary data.</text>
</comment>
<dbReference type="AlphaFoldDB" id="A0A919RQ06"/>
<evidence type="ECO:0000259" key="1">
    <source>
        <dbReference type="Pfam" id="PF01425"/>
    </source>
</evidence>
<name>A0A919RQ06_9ACTN</name>
<dbReference type="Proteomes" id="UP000606172">
    <property type="component" value="Unassembled WGS sequence"/>
</dbReference>
<proteinExistence type="predicted"/>
<dbReference type="InterPro" id="IPR036928">
    <property type="entry name" value="AS_sf"/>
</dbReference>
<evidence type="ECO:0000313" key="2">
    <source>
        <dbReference type="EMBL" id="GII96539.1"/>
    </source>
</evidence>
<dbReference type="InterPro" id="IPR000120">
    <property type="entry name" value="Amidase"/>
</dbReference>
<dbReference type="GO" id="GO:0003824">
    <property type="term" value="F:catalytic activity"/>
    <property type="evidence" value="ECO:0007669"/>
    <property type="project" value="InterPro"/>
</dbReference>